<evidence type="ECO:0000313" key="3">
    <source>
        <dbReference type="EMBL" id="KAF5189818.1"/>
    </source>
</evidence>
<keyword evidence="4" id="KW-1185">Reference proteome</keyword>
<evidence type="ECO:0000313" key="4">
    <source>
        <dbReference type="Proteomes" id="UP000554482"/>
    </source>
</evidence>
<keyword evidence="2" id="KW-0812">Transmembrane</keyword>
<feature type="compositionally biased region" description="Low complexity" evidence="1">
    <location>
        <begin position="829"/>
        <end position="848"/>
    </location>
</feature>
<feature type="compositionally biased region" description="Acidic residues" evidence="1">
    <location>
        <begin position="232"/>
        <end position="242"/>
    </location>
</feature>
<feature type="compositionally biased region" description="Basic and acidic residues" evidence="1">
    <location>
        <begin position="243"/>
        <end position="269"/>
    </location>
</feature>
<feature type="region of interest" description="Disordered" evidence="1">
    <location>
        <begin position="302"/>
        <end position="407"/>
    </location>
</feature>
<evidence type="ECO:0000256" key="1">
    <source>
        <dbReference type="SAM" id="MobiDB-lite"/>
    </source>
</evidence>
<feature type="region of interest" description="Disordered" evidence="1">
    <location>
        <begin position="232"/>
        <end position="269"/>
    </location>
</feature>
<dbReference type="OrthoDB" id="629492at2759"/>
<feature type="transmembrane region" description="Helical" evidence="2">
    <location>
        <begin position="17"/>
        <end position="36"/>
    </location>
</feature>
<feature type="region of interest" description="Disordered" evidence="1">
    <location>
        <begin position="756"/>
        <end position="875"/>
    </location>
</feature>
<keyword evidence="2" id="KW-1133">Transmembrane helix</keyword>
<gene>
    <name evidence="3" type="ORF">FRX31_020595</name>
</gene>
<feature type="compositionally biased region" description="Polar residues" evidence="1">
    <location>
        <begin position="678"/>
        <end position="700"/>
    </location>
</feature>
<feature type="compositionally biased region" description="Basic and acidic residues" evidence="1">
    <location>
        <begin position="352"/>
        <end position="378"/>
    </location>
</feature>
<feature type="compositionally biased region" description="Basic and acidic residues" evidence="1">
    <location>
        <begin position="302"/>
        <end position="342"/>
    </location>
</feature>
<feature type="compositionally biased region" description="Polar residues" evidence="1">
    <location>
        <begin position="758"/>
        <end position="794"/>
    </location>
</feature>
<dbReference type="EMBL" id="JABWDY010024961">
    <property type="protein sequence ID" value="KAF5189818.1"/>
    <property type="molecule type" value="Genomic_DNA"/>
</dbReference>
<accession>A0A7J6VYZ9</accession>
<evidence type="ECO:0000256" key="2">
    <source>
        <dbReference type="SAM" id="Phobius"/>
    </source>
</evidence>
<name>A0A7J6VYZ9_THATH</name>
<sequence length="890" mass="98477">MCILCVVQKWSRRVATMLPWLLFPLLGLWVFSHLLPPGFRFEFTSPRIACVLVLLVTIFWYEVLMPQLSAWRARNSAKYREMRRREAIEMQKLRKIATRLCRNCLTPYRDQNPGGGKFMCSYCGHISKRPVLDIPGNSASGNGLDVDSKGGRKECAGIGCIFGNDVSQNGNPTRGPFALRSNCRVKNGGEASSGDDQCFATKFCVSASKASNRIFSKFRRFWRNIFGLASEDDGSSDGENEDMLYKEGENGLGFHESRGEKARRKAEEKRQARLEREQLEEEERKQREEVAKLVEEQRRLRDEKMEAEKECVKDTVPDKEKSSKREAEKKRQERKREKDKGSSKSNSDCEDIDRKTGKDNDKKREFDKKSESGRRELQKTANPGVKAHNTEAGNASKVGTLHNTTRGSGTRYLERVKGSFMSSSKAFNGASFFGKGAHAPANVTSKAGNHLAAVDHIQTASSWREVHSADHVHAKLSANGDDKISKINSYQTAASEIQPKTTHKKSWRQLFSRSPTVPPSSTDNFVSGSNYNFQSTSKGSYLSGQASPSHPLADQISFGLPLPFSLSPFPNGSTGSSPIASSVAEPIYPHFGETLRDFMSEEPDIFEDPCYVPDPVSLLGPVSESLDNFSLDLGTGLMRDFERPLVSKNLSPSLEVNKPSPIEAPVSRLRFVEERNTNYSSYPSTPKSQNVNSSPFNGSSNEDEEGTWKMWSTPPLGHDGFGLIGGSGNWLLPIGQKTSSQEEVFRPAAHKAVGLQFPNENQVRSGTSSPQRLPVGNFQNGGNFCSLAPGSNDNDPWLQRSVFQPSPGDGQEHFPPLVPWEDISQKQLPYSGSSNSSPSHPSELSPVSRWPKKDCAVNGAGRGDGNPLVARPHIGGLFSTPDVQSLWSYN</sequence>
<dbReference type="Proteomes" id="UP000554482">
    <property type="component" value="Unassembled WGS sequence"/>
</dbReference>
<dbReference type="AlphaFoldDB" id="A0A7J6VYZ9"/>
<feature type="compositionally biased region" description="Polar residues" evidence="1">
    <location>
        <begin position="509"/>
        <end position="525"/>
    </location>
</feature>
<keyword evidence="2" id="KW-0472">Membrane</keyword>
<protein>
    <submittedName>
        <fullName evidence="3">Stress response nst1-like protein</fullName>
    </submittedName>
</protein>
<comment type="caution">
    <text evidence="3">The sequence shown here is derived from an EMBL/GenBank/DDBJ whole genome shotgun (WGS) entry which is preliminary data.</text>
</comment>
<feature type="region of interest" description="Disordered" evidence="1">
    <location>
        <begin position="678"/>
        <end position="709"/>
    </location>
</feature>
<organism evidence="3 4">
    <name type="scientific">Thalictrum thalictroides</name>
    <name type="common">Rue-anemone</name>
    <name type="synonym">Anemone thalictroides</name>
    <dbReference type="NCBI Taxonomy" id="46969"/>
    <lineage>
        <taxon>Eukaryota</taxon>
        <taxon>Viridiplantae</taxon>
        <taxon>Streptophyta</taxon>
        <taxon>Embryophyta</taxon>
        <taxon>Tracheophyta</taxon>
        <taxon>Spermatophyta</taxon>
        <taxon>Magnoliopsida</taxon>
        <taxon>Ranunculales</taxon>
        <taxon>Ranunculaceae</taxon>
        <taxon>Thalictroideae</taxon>
        <taxon>Thalictrum</taxon>
    </lineage>
</organism>
<proteinExistence type="predicted"/>
<reference evidence="3 4" key="1">
    <citation type="submission" date="2020-06" db="EMBL/GenBank/DDBJ databases">
        <title>Transcriptomic and genomic resources for Thalictrum thalictroides and T. hernandezii: Facilitating candidate gene discovery in an emerging model plant lineage.</title>
        <authorList>
            <person name="Arias T."/>
            <person name="Riano-Pachon D.M."/>
            <person name="Di Stilio V.S."/>
        </authorList>
    </citation>
    <scope>NUCLEOTIDE SEQUENCE [LARGE SCALE GENOMIC DNA]</scope>
    <source>
        <strain evidence="4">cv. WT478/WT964</strain>
        <tissue evidence="3">Leaves</tissue>
    </source>
</reference>
<feature type="region of interest" description="Disordered" evidence="1">
    <location>
        <begin position="495"/>
        <end position="525"/>
    </location>
</feature>